<dbReference type="InterPro" id="IPR001296">
    <property type="entry name" value="Glyco_trans_1"/>
</dbReference>
<sequence length="356" mass="41137">MKILIPLVGTFSKEGGWRVLSELANRWLKAGHEVVFLSHKKYKKPYFPTDAKILFYDNKGNISESGSDNYPLPFGGPFPLRRKLIKALNQLSADVVLATQNFTAGPIKKSTIKAKKFYYIQAYEPEFYDGGPLRYKVYKQIAINSYKKGLIHIVNAPMYQNFKEIMSDKVVFPGIDLDKFYPKEYKPLDSMPFIIGSIGRTEIYKGTSFVIEAFQNIRKSLGNKVELHLAFGNEDWNNIDGVKVFYPKNDKELADYYRTLNCYVCAGYLQMDAIHYPVIEAMSCNVPVITTGYYPSSEENSYKIKIKDSQSIVDKIYWMMDNYEETTIKSKIALQIIQEFDWDRVANKMLGYFFEK</sequence>
<dbReference type="CDD" id="cd03801">
    <property type="entry name" value="GT4_PimA-like"/>
    <property type="match status" value="1"/>
</dbReference>
<organism evidence="2 3">
    <name type="scientific">Chryseobacterium rhizosphaerae</name>
    <dbReference type="NCBI Taxonomy" id="395937"/>
    <lineage>
        <taxon>Bacteria</taxon>
        <taxon>Pseudomonadati</taxon>
        <taxon>Bacteroidota</taxon>
        <taxon>Flavobacteriia</taxon>
        <taxon>Flavobacteriales</taxon>
        <taxon>Weeksellaceae</taxon>
        <taxon>Chryseobacterium group</taxon>
        <taxon>Chryseobacterium</taxon>
    </lineage>
</organism>
<dbReference type="RefSeq" id="WP_202270385.1">
    <property type="nucleotide sequence ID" value="NZ_JAVDQY010000003.1"/>
</dbReference>
<dbReference type="GO" id="GO:0016757">
    <property type="term" value="F:glycosyltransferase activity"/>
    <property type="evidence" value="ECO:0007669"/>
    <property type="project" value="InterPro"/>
</dbReference>
<dbReference type="SUPFAM" id="SSF53756">
    <property type="entry name" value="UDP-Glycosyltransferase/glycogen phosphorylase"/>
    <property type="match status" value="1"/>
</dbReference>
<reference evidence="2" key="1">
    <citation type="submission" date="2023-07" db="EMBL/GenBank/DDBJ databases">
        <title>Sorghum-associated microbial communities from plants grown in Nebraska, USA.</title>
        <authorList>
            <person name="Schachtman D."/>
        </authorList>
    </citation>
    <scope>NUCLEOTIDE SEQUENCE</scope>
    <source>
        <strain evidence="2">DS2360</strain>
    </source>
</reference>
<protein>
    <submittedName>
        <fullName evidence="2">Glycosyltransferase involved in cell wall biosynthesis</fullName>
    </submittedName>
</protein>
<comment type="caution">
    <text evidence="2">The sequence shown here is derived from an EMBL/GenBank/DDBJ whole genome shotgun (WGS) entry which is preliminary data.</text>
</comment>
<dbReference type="Gene3D" id="3.40.50.11090">
    <property type="match status" value="1"/>
</dbReference>
<dbReference type="Proteomes" id="UP001184861">
    <property type="component" value="Unassembled WGS sequence"/>
</dbReference>
<dbReference type="PANTHER" id="PTHR12526">
    <property type="entry name" value="GLYCOSYLTRANSFERASE"/>
    <property type="match status" value="1"/>
</dbReference>
<dbReference type="AlphaFoldDB" id="A0AAE4C5H1"/>
<name>A0AAE4C5H1_9FLAO</name>
<dbReference type="Pfam" id="PF00534">
    <property type="entry name" value="Glycos_transf_1"/>
    <property type="match status" value="1"/>
</dbReference>
<accession>A0AAE4C5H1</accession>
<evidence type="ECO:0000313" key="2">
    <source>
        <dbReference type="EMBL" id="MDR6527675.1"/>
    </source>
</evidence>
<evidence type="ECO:0000259" key="1">
    <source>
        <dbReference type="Pfam" id="PF00534"/>
    </source>
</evidence>
<evidence type="ECO:0000313" key="3">
    <source>
        <dbReference type="Proteomes" id="UP001184861"/>
    </source>
</evidence>
<proteinExistence type="predicted"/>
<gene>
    <name evidence="2" type="ORF">J2787_003067</name>
</gene>
<dbReference type="Gene3D" id="3.40.50.2000">
    <property type="entry name" value="Glycogen Phosphorylase B"/>
    <property type="match status" value="1"/>
</dbReference>
<dbReference type="EMBL" id="JAVDQY010000003">
    <property type="protein sequence ID" value="MDR6527675.1"/>
    <property type="molecule type" value="Genomic_DNA"/>
</dbReference>
<feature type="domain" description="Glycosyl transferase family 1" evidence="1">
    <location>
        <begin position="187"/>
        <end position="325"/>
    </location>
</feature>